<protein>
    <submittedName>
        <fullName evidence="5">CLUMA_CG014422, isoform A</fullName>
    </submittedName>
</protein>
<name>A0A1J1IR16_9DIPT</name>
<reference evidence="5 6" key="1">
    <citation type="submission" date="2015-04" db="EMBL/GenBank/DDBJ databases">
        <authorList>
            <person name="Syromyatnikov M.Y."/>
            <person name="Popov V.N."/>
        </authorList>
    </citation>
    <scope>NUCLEOTIDE SEQUENCE [LARGE SCALE GENOMIC DNA]</scope>
</reference>
<dbReference type="PANTHER" id="PTHR31183:SF2">
    <property type="entry name" value="TRICHOPLEIN KERATIN FILAMENT-BINDING PROTEIN"/>
    <property type="match status" value="1"/>
</dbReference>
<evidence type="ECO:0000256" key="3">
    <source>
        <dbReference type="ARBA" id="ARBA00023212"/>
    </source>
</evidence>
<organism evidence="5 6">
    <name type="scientific">Clunio marinus</name>
    <dbReference type="NCBI Taxonomy" id="568069"/>
    <lineage>
        <taxon>Eukaryota</taxon>
        <taxon>Metazoa</taxon>
        <taxon>Ecdysozoa</taxon>
        <taxon>Arthropoda</taxon>
        <taxon>Hexapoda</taxon>
        <taxon>Insecta</taxon>
        <taxon>Pterygota</taxon>
        <taxon>Neoptera</taxon>
        <taxon>Endopterygota</taxon>
        <taxon>Diptera</taxon>
        <taxon>Nematocera</taxon>
        <taxon>Chironomoidea</taxon>
        <taxon>Chironomidae</taxon>
        <taxon>Clunio</taxon>
    </lineage>
</organism>
<sequence length="464" mass="55946">MKGQRLQAYFVKKREIEQTKIQQTKDVQKYYDQWGRITARHEHWSTPSYYQEAGEKMRKRLEEEEKQKKLIERQERLKVLLAKEASQFDNEMQNNKRPRSRQMSIDMLESVRQTLSNAEQCRKRTDLESKLYSRWRLGMDQENILKESKSNHQAMAKLSWLDRQLENQMLNERQRQENNALELKLQEEQRKHEAFIQNCSQQRESEINQIKTLQENHIQELKLRDRESHDIKLLESTLRKKLGEIQKEIENINSVNNKRRDRVHALHNYRKVKMIMRERSEAIRRDLQQDLNLLDRISFDNDFDNNEEINYLRLKFQGQYDLETQNIQSIESMYESEARESLRKHEDKWNEDAMIRERQLKVLMEDRIQTISDKINECDKRQKDLHILRETHLNAIEDCNQRLKELMNTSLINGLNDITTQPNITSAYDKNLNKVIRKTDNLAIDGTKHELALPKFGRKKVAWT</sequence>
<comment type="subcellular location">
    <subcellularLocation>
        <location evidence="1">Cytoplasm</location>
        <location evidence="1">Cytoskeleton</location>
    </subcellularLocation>
</comment>
<proteinExistence type="predicted"/>
<evidence type="ECO:0000313" key="6">
    <source>
        <dbReference type="Proteomes" id="UP000183832"/>
    </source>
</evidence>
<evidence type="ECO:0000256" key="2">
    <source>
        <dbReference type="ARBA" id="ARBA00022490"/>
    </source>
</evidence>
<evidence type="ECO:0000256" key="4">
    <source>
        <dbReference type="SAM" id="Coils"/>
    </source>
</evidence>
<feature type="coiled-coil region" evidence="4">
    <location>
        <begin position="166"/>
        <end position="216"/>
    </location>
</feature>
<dbReference type="GO" id="GO:0045095">
    <property type="term" value="C:keratin filament"/>
    <property type="evidence" value="ECO:0007669"/>
    <property type="project" value="TreeGrafter"/>
</dbReference>
<dbReference type="PANTHER" id="PTHR31183">
    <property type="entry name" value="TRICHOPLEIN KERATIN FILAMENT-BINDING PROTEIN FAMILY MEMBER"/>
    <property type="match status" value="1"/>
</dbReference>
<keyword evidence="2" id="KW-0963">Cytoplasm</keyword>
<evidence type="ECO:0000313" key="5">
    <source>
        <dbReference type="EMBL" id="CRL01534.1"/>
    </source>
</evidence>
<keyword evidence="6" id="KW-1185">Reference proteome</keyword>
<dbReference type="EMBL" id="CVRI01000055">
    <property type="protein sequence ID" value="CRL01534.1"/>
    <property type="molecule type" value="Genomic_DNA"/>
</dbReference>
<evidence type="ECO:0000256" key="1">
    <source>
        <dbReference type="ARBA" id="ARBA00004245"/>
    </source>
</evidence>
<dbReference type="AlphaFoldDB" id="A0A1J1IR16"/>
<accession>A0A1J1IR16</accession>
<dbReference type="InterPro" id="IPR043596">
    <property type="entry name" value="CFAP53/TCHP"/>
</dbReference>
<keyword evidence="4" id="KW-0175">Coiled coil</keyword>
<dbReference type="OrthoDB" id="6431598at2759"/>
<gene>
    <name evidence="5" type="primary">putative AGAP013011-PA</name>
    <name evidence="5" type="ORF">CLUMA_CG014422</name>
</gene>
<dbReference type="STRING" id="568069.A0A1J1IR16"/>
<dbReference type="GO" id="GO:0006915">
    <property type="term" value="P:apoptotic process"/>
    <property type="evidence" value="ECO:0007669"/>
    <property type="project" value="TreeGrafter"/>
</dbReference>
<keyword evidence="3" id="KW-0206">Cytoskeleton</keyword>
<dbReference type="Proteomes" id="UP000183832">
    <property type="component" value="Unassembled WGS sequence"/>
</dbReference>